<accession>A0A9P6J2Q1</accession>
<dbReference type="PANTHER" id="PTHR10302">
    <property type="entry name" value="SINGLE-STRANDED DNA-BINDING PROTEIN"/>
    <property type="match status" value="1"/>
</dbReference>
<dbReference type="InterPro" id="IPR012340">
    <property type="entry name" value="NA-bd_OB-fold"/>
</dbReference>
<keyword evidence="1 2" id="KW-0238">DNA-binding</keyword>
<feature type="region of interest" description="Disordered" evidence="3">
    <location>
        <begin position="99"/>
        <end position="124"/>
    </location>
</feature>
<dbReference type="Pfam" id="PF00436">
    <property type="entry name" value="SSB"/>
    <property type="match status" value="1"/>
</dbReference>
<feature type="compositionally biased region" description="Basic and acidic residues" evidence="3">
    <location>
        <begin position="104"/>
        <end position="124"/>
    </location>
</feature>
<evidence type="ECO:0000256" key="3">
    <source>
        <dbReference type="SAM" id="MobiDB-lite"/>
    </source>
</evidence>
<dbReference type="PIRSF" id="PIRSF002070">
    <property type="entry name" value="SSB"/>
    <property type="match status" value="1"/>
</dbReference>
<organism evidence="4 5">
    <name type="scientific">Modicella reniformis</name>
    <dbReference type="NCBI Taxonomy" id="1440133"/>
    <lineage>
        <taxon>Eukaryota</taxon>
        <taxon>Fungi</taxon>
        <taxon>Fungi incertae sedis</taxon>
        <taxon>Mucoromycota</taxon>
        <taxon>Mortierellomycotina</taxon>
        <taxon>Mortierellomycetes</taxon>
        <taxon>Mortierellales</taxon>
        <taxon>Mortierellaceae</taxon>
        <taxon>Modicella</taxon>
    </lineage>
</organism>
<dbReference type="InterPro" id="IPR011344">
    <property type="entry name" value="ssDNA-bd"/>
</dbReference>
<evidence type="ECO:0000313" key="4">
    <source>
        <dbReference type="EMBL" id="KAF9959577.1"/>
    </source>
</evidence>
<sequence length="124" mass="14289">NNATIIGFVGQDPEMNNVGELTVVTFSVATSESRKGPDDSLIQRTQWHKIVSWDQIRNMTLIDKVHKGDMVYVEGSLRYKTFAIKDGTERNRAEIVLKSLHQMKPKEPQQEPQQEHQQEEEAPW</sequence>
<dbReference type="EMBL" id="JAAAHW010006499">
    <property type="protein sequence ID" value="KAF9959577.1"/>
    <property type="molecule type" value="Genomic_DNA"/>
</dbReference>
<reference evidence="4" key="1">
    <citation type="journal article" date="2020" name="Fungal Divers.">
        <title>Resolving the Mortierellaceae phylogeny through synthesis of multi-gene phylogenetics and phylogenomics.</title>
        <authorList>
            <person name="Vandepol N."/>
            <person name="Liber J."/>
            <person name="Desiro A."/>
            <person name="Na H."/>
            <person name="Kennedy M."/>
            <person name="Barry K."/>
            <person name="Grigoriev I.V."/>
            <person name="Miller A.N."/>
            <person name="O'Donnell K."/>
            <person name="Stajich J.E."/>
            <person name="Bonito G."/>
        </authorList>
    </citation>
    <scope>NUCLEOTIDE SEQUENCE</scope>
    <source>
        <strain evidence="4">MES-2147</strain>
    </source>
</reference>
<dbReference type="CDD" id="cd04496">
    <property type="entry name" value="SSB_OBF"/>
    <property type="match status" value="1"/>
</dbReference>
<evidence type="ECO:0008006" key="6">
    <source>
        <dbReference type="Google" id="ProtNLM"/>
    </source>
</evidence>
<dbReference type="Proteomes" id="UP000749646">
    <property type="component" value="Unassembled WGS sequence"/>
</dbReference>
<evidence type="ECO:0000313" key="5">
    <source>
        <dbReference type="Proteomes" id="UP000749646"/>
    </source>
</evidence>
<dbReference type="OrthoDB" id="1078367at2759"/>
<dbReference type="PANTHER" id="PTHR10302:SF0">
    <property type="entry name" value="SINGLE-STRANDED DNA-BINDING PROTEIN, MITOCHONDRIAL"/>
    <property type="match status" value="1"/>
</dbReference>
<name>A0A9P6J2Q1_9FUNG</name>
<dbReference type="SUPFAM" id="SSF50249">
    <property type="entry name" value="Nucleic acid-binding proteins"/>
    <property type="match status" value="1"/>
</dbReference>
<dbReference type="GO" id="GO:0006264">
    <property type="term" value="P:mitochondrial DNA replication"/>
    <property type="evidence" value="ECO:0007669"/>
    <property type="project" value="TreeGrafter"/>
</dbReference>
<dbReference type="Gene3D" id="2.40.50.140">
    <property type="entry name" value="Nucleic acid-binding proteins"/>
    <property type="match status" value="1"/>
</dbReference>
<dbReference type="PROSITE" id="PS50935">
    <property type="entry name" value="SSB"/>
    <property type="match status" value="1"/>
</dbReference>
<proteinExistence type="predicted"/>
<dbReference type="NCBIfam" id="TIGR00621">
    <property type="entry name" value="ssb"/>
    <property type="match status" value="1"/>
</dbReference>
<evidence type="ECO:0000256" key="1">
    <source>
        <dbReference type="ARBA" id="ARBA00023125"/>
    </source>
</evidence>
<comment type="caution">
    <text evidence="4">The sequence shown here is derived from an EMBL/GenBank/DDBJ whole genome shotgun (WGS) entry which is preliminary data.</text>
</comment>
<dbReference type="AlphaFoldDB" id="A0A9P6J2Q1"/>
<dbReference type="GO" id="GO:0003697">
    <property type="term" value="F:single-stranded DNA binding"/>
    <property type="evidence" value="ECO:0007669"/>
    <property type="project" value="InterPro"/>
</dbReference>
<protein>
    <recommendedName>
        <fullName evidence="6">Single-stranded DNA-binding protein</fullName>
    </recommendedName>
</protein>
<evidence type="ECO:0000256" key="2">
    <source>
        <dbReference type="PROSITE-ProRule" id="PRU00252"/>
    </source>
</evidence>
<dbReference type="InterPro" id="IPR000424">
    <property type="entry name" value="Primosome_PriB/ssb"/>
</dbReference>
<feature type="non-terminal residue" evidence="4">
    <location>
        <position position="124"/>
    </location>
</feature>
<keyword evidence="5" id="KW-1185">Reference proteome</keyword>
<dbReference type="GO" id="GO:0042645">
    <property type="term" value="C:mitochondrial nucleoid"/>
    <property type="evidence" value="ECO:0007669"/>
    <property type="project" value="TreeGrafter"/>
</dbReference>
<gene>
    <name evidence="4" type="ORF">BGZ65_000267</name>
</gene>